<dbReference type="InterPro" id="IPR012902">
    <property type="entry name" value="N_methyl_site"/>
</dbReference>
<dbReference type="Proteomes" id="UP000218899">
    <property type="component" value="Chromosome"/>
</dbReference>
<evidence type="ECO:0000313" key="3">
    <source>
        <dbReference type="Proteomes" id="UP000218899"/>
    </source>
</evidence>
<dbReference type="GO" id="GO:0043683">
    <property type="term" value="P:type IV pilus assembly"/>
    <property type="evidence" value="ECO:0007669"/>
    <property type="project" value="InterPro"/>
</dbReference>
<proteinExistence type="predicted"/>
<dbReference type="AlphaFoldDB" id="A0A1B4V2E5"/>
<dbReference type="Pfam" id="PF16732">
    <property type="entry name" value="ComP_DUS"/>
    <property type="match status" value="1"/>
</dbReference>
<dbReference type="PANTHER" id="PTHR30093:SF47">
    <property type="entry name" value="TYPE IV PILUS NON-CORE MINOR PILIN PILE"/>
    <property type="match status" value="1"/>
</dbReference>
<dbReference type="Gene3D" id="3.30.700.10">
    <property type="entry name" value="Glycoprotein, Type 4 Pilin"/>
    <property type="match status" value="1"/>
</dbReference>
<name>A0A1B4V2E5_9GAMM</name>
<dbReference type="OrthoDB" id="5296638at2"/>
<dbReference type="NCBIfam" id="TIGR02532">
    <property type="entry name" value="IV_pilin_GFxxxE"/>
    <property type="match status" value="1"/>
</dbReference>
<sequence length="158" mass="17123">MPKNSNKRPDRGVTLIELMVVVVVVGILAAIAYPSYQQYTARTRRSDAQIALTRIAGLQEQFLSACGTYSGSLTDDRNCDDGGLNYEYGTSSPESHYTLTLASGNIAGTCAALSCSFIATATPLGSLADNGKLRIDATGRKQWDKNNDNSWCCKWTDR</sequence>
<keyword evidence="1" id="KW-1133">Transmembrane helix</keyword>
<dbReference type="RefSeq" id="WP_096459947.1">
    <property type="nucleotide sequence ID" value="NZ_AP014936.1"/>
</dbReference>
<dbReference type="InterPro" id="IPR031982">
    <property type="entry name" value="PilE-like"/>
</dbReference>
<gene>
    <name evidence="2" type="ORF">SVA_1124</name>
</gene>
<protein>
    <submittedName>
        <fullName evidence="2">General secretion pathway protein H</fullName>
    </submittedName>
</protein>
<keyword evidence="1" id="KW-0812">Transmembrane</keyword>
<keyword evidence="1" id="KW-0472">Membrane</keyword>
<dbReference type="InterPro" id="IPR045584">
    <property type="entry name" value="Pilin-like"/>
</dbReference>
<evidence type="ECO:0000313" key="2">
    <source>
        <dbReference type="EMBL" id="BAU47700.1"/>
    </source>
</evidence>
<feature type="transmembrane region" description="Helical" evidence="1">
    <location>
        <begin position="12"/>
        <end position="36"/>
    </location>
</feature>
<evidence type="ECO:0000256" key="1">
    <source>
        <dbReference type="SAM" id="Phobius"/>
    </source>
</evidence>
<reference evidence="2 3" key="1">
    <citation type="submission" date="2015-08" db="EMBL/GenBank/DDBJ databases">
        <title>Complete genome sequence of Sulfurifustis variabilis.</title>
        <authorList>
            <person name="Miura A."/>
            <person name="Kojima H."/>
            <person name="Fukui M."/>
        </authorList>
    </citation>
    <scope>NUCLEOTIDE SEQUENCE [LARGE SCALE GENOMIC DNA]</scope>
    <source>
        <strain evidence="3">skN76</strain>
    </source>
</reference>
<organism evidence="2 3">
    <name type="scientific">Sulfurifustis variabilis</name>
    <dbReference type="NCBI Taxonomy" id="1675686"/>
    <lineage>
        <taxon>Bacteria</taxon>
        <taxon>Pseudomonadati</taxon>
        <taxon>Pseudomonadota</taxon>
        <taxon>Gammaproteobacteria</taxon>
        <taxon>Acidiferrobacterales</taxon>
        <taxon>Acidiferrobacteraceae</taxon>
        <taxon>Sulfurifustis</taxon>
    </lineage>
</organism>
<dbReference type="PROSITE" id="PS00409">
    <property type="entry name" value="PROKAR_NTER_METHYL"/>
    <property type="match status" value="1"/>
</dbReference>
<keyword evidence="3" id="KW-1185">Reference proteome</keyword>
<dbReference type="EMBL" id="AP014936">
    <property type="protein sequence ID" value="BAU47700.1"/>
    <property type="molecule type" value="Genomic_DNA"/>
</dbReference>
<dbReference type="PANTHER" id="PTHR30093">
    <property type="entry name" value="GENERAL SECRETION PATHWAY PROTEIN G"/>
    <property type="match status" value="1"/>
</dbReference>
<dbReference type="Pfam" id="PF07963">
    <property type="entry name" value="N_methyl"/>
    <property type="match status" value="1"/>
</dbReference>
<accession>A0A1B4V2E5</accession>
<dbReference type="KEGG" id="sva:SVA_1124"/>
<dbReference type="SUPFAM" id="SSF54523">
    <property type="entry name" value="Pili subunits"/>
    <property type="match status" value="1"/>
</dbReference>